<organism evidence="2 3">
    <name type="scientific">Ananas comosus</name>
    <name type="common">Pineapple</name>
    <name type="synonym">Ananas ananas</name>
    <dbReference type="NCBI Taxonomy" id="4615"/>
    <lineage>
        <taxon>Eukaryota</taxon>
        <taxon>Viridiplantae</taxon>
        <taxon>Streptophyta</taxon>
        <taxon>Embryophyta</taxon>
        <taxon>Tracheophyta</taxon>
        <taxon>Spermatophyta</taxon>
        <taxon>Magnoliopsida</taxon>
        <taxon>Liliopsida</taxon>
        <taxon>Poales</taxon>
        <taxon>Bromeliaceae</taxon>
        <taxon>Bromelioideae</taxon>
        <taxon>Ananas</taxon>
    </lineage>
</organism>
<dbReference type="InterPro" id="IPR040374">
    <property type="entry name" value="BIC"/>
</dbReference>
<reference evidence="2" key="1">
    <citation type="journal article" date="2015" name="Nat. Genet.">
        <title>The pineapple genome and the evolution of CAM photosynthesis.</title>
        <authorList>
            <person name="Ming R."/>
            <person name="VanBuren R."/>
            <person name="Wai C.M."/>
            <person name="Tang H."/>
            <person name="Schatz M.C."/>
            <person name="Bowers J.E."/>
            <person name="Lyons E."/>
            <person name="Wang M.L."/>
            <person name="Chen J."/>
            <person name="Biggers E."/>
            <person name="Zhang J."/>
            <person name="Huang L."/>
            <person name="Zhang L."/>
            <person name="Miao W."/>
            <person name="Zhang J."/>
            <person name="Ye Z."/>
            <person name="Miao C."/>
            <person name="Lin Z."/>
            <person name="Wang H."/>
            <person name="Zhou H."/>
            <person name="Yim W.C."/>
            <person name="Priest H.D."/>
            <person name="Zheng C."/>
            <person name="Woodhouse M."/>
            <person name="Edger P.P."/>
            <person name="Guyot R."/>
            <person name="Guo H.B."/>
            <person name="Guo H."/>
            <person name="Zheng G."/>
            <person name="Singh R."/>
            <person name="Sharma A."/>
            <person name="Min X."/>
            <person name="Zheng Y."/>
            <person name="Lee H."/>
            <person name="Gurtowski J."/>
            <person name="Sedlazeck F.J."/>
            <person name="Harkess A."/>
            <person name="McKain M.R."/>
            <person name="Liao Z."/>
            <person name="Fang J."/>
            <person name="Liu J."/>
            <person name="Zhang X."/>
            <person name="Zhang Q."/>
            <person name="Hu W."/>
            <person name="Qin Y."/>
            <person name="Wang K."/>
            <person name="Chen L.Y."/>
            <person name="Shirley N."/>
            <person name="Lin Y.R."/>
            <person name="Liu L.Y."/>
            <person name="Hernandez A.G."/>
            <person name="Wright C.L."/>
            <person name="Bulone V."/>
            <person name="Tuskan G.A."/>
            <person name="Heath K."/>
            <person name="Zee F."/>
            <person name="Moore P.H."/>
            <person name="Sunkar R."/>
            <person name="Leebens-Mack J.H."/>
            <person name="Mockler T."/>
            <person name="Bennetzen J.L."/>
            <person name="Freeling M."/>
            <person name="Sankoff D."/>
            <person name="Paterson A.H."/>
            <person name="Zhu X."/>
            <person name="Yang X."/>
            <person name="Smith J.A."/>
            <person name="Cushman J.C."/>
            <person name="Paull R.E."/>
            <person name="Yu Q."/>
        </authorList>
    </citation>
    <scope>NUCLEOTIDE SEQUENCE [LARGE SCALE GENOMIC DNA]</scope>
    <source>
        <strain evidence="2">cv. F153</strain>
    </source>
</reference>
<dbReference type="GeneID" id="109722777"/>
<evidence type="ECO:0000313" key="2">
    <source>
        <dbReference type="Proteomes" id="UP000515123"/>
    </source>
</evidence>
<name>A0A6P5GKA5_ANACO</name>
<evidence type="ECO:0000256" key="1">
    <source>
        <dbReference type="SAM" id="MobiDB-lite"/>
    </source>
</evidence>
<dbReference type="GO" id="GO:0009785">
    <property type="term" value="P:blue light signaling pathway"/>
    <property type="evidence" value="ECO:0007669"/>
    <property type="project" value="InterPro"/>
</dbReference>
<feature type="region of interest" description="Disordered" evidence="1">
    <location>
        <begin position="128"/>
        <end position="162"/>
    </location>
</feature>
<dbReference type="OrthoDB" id="672067at2759"/>
<dbReference type="RefSeq" id="XP_020106503.1">
    <property type="nucleotide sequence ID" value="XM_020250914.1"/>
</dbReference>
<dbReference type="PANTHER" id="PTHR34207">
    <property type="entry name" value="PROTEIN BIC1"/>
    <property type="match status" value="1"/>
</dbReference>
<protein>
    <submittedName>
        <fullName evidence="3">Protein BIC1-like</fullName>
    </submittedName>
</protein>
<feature type="region of interest" description="Disordered" evidence="1">
    <location>
        <begin position="1"/>
        <end position="64"/>
    </location>
</feature>
<dbReference type="Proteomes" id="UP000515123">
    <property type="component" value="Linkage group 17"/>
</dbReference>
<dbReference type="PANTHER" id="PTHR34207:SF2">
    <property type="entry name" value="PROTEIN BIC1"/>
    <property type="match status" value="1"/>
</dbReference>
<dbReference type="AlphaFoldDB" id="A0A6P5GKA5"/>
<feature type="compositionally biased region" description="Polar residues" evidence="1">
    <location>
        <begin position="128"/>
        <end position="137"/>
    </location>
</feature>
<gene>
    <name evidence="3" type="primary">LOC109722777</name>
</gene>
<keyword evidence="2" id="KW-1185">Reference proteome</keyword>
<proteinExistence type="predicted"/>
<dbReference type="CDD" id="cd22645">
    <property type="entry name" value="BIC1_CID"/>
    <property type="match status" value="1"/>
</dbReference>
<evidence type="ECO:0000313" key="3">
    <source>
        <dbReference type="RefSeq" id="XP_020106503.1"/>
    </source>
</evidence>
<reference evidence="3" key="2">
    <citation type="submission" date="2025-08" db="UniProtKB">
        <authorList>
            <consortium name="RefSeq"/>
        </authorList>
    </citation>
    <scope>IDENTIFICATION</scope>
    <source>
        <tissue evidence="3">Leaf</tissue>
    </source>
</reference>
<feature type="compositionally biased region" description="Basic and acidic residues" evidence="1">
    <location>
        <begin position="16"/>
        <end position="26"/>
    </location>
</feature>
<sequence length="162" mass="17920">MEPSDYSKEAPLPKIETTHLPKEHTNVSEPSTEAVTAVESEAENLDEPGSSDASAAAAAAKEEEAAECARERLKRHRREMGGQVWIPEMWGQESLLKDWVDCAAFDSSLVPAGLVSAREALVSECRRQTSARPLQIQNRRHDGEQRPRIFTVKPSLKGQSEL</sequence>
<accession>A0A6P5GKA5</accession>